<name>A0A6J7AVM1_9ZZZZ</name>
<dbReference type="EMBL" id="CAFBMA010000010">
    <property type="protein sequence ID" value="CAB4899321.1"/>
    <property type="molecule type" value="Genomic_DNA"/>
</dbReference>
<evidence type="ECO:0000313" key="3">
    <source>
        <dbReference type="EMBL" id="CAB4709779.1"/>
    </source>
</evidence>
<dbReference type="InterPro" id="IPR050855">
    <property type="entry name" value="NDM-1-like"/>
</dbReference>
<dbReference type="Gene3D" id="3.60.15.10">
    <property type="entry name" value="Ribonuclease Z/Hydroxyacylglutathione hydrolase-like"/>
    <property type="match status" value="1"/>
</dbReference>
<dbReference type="EMBL" id="CAEZYD010000008">
    <property type="protein sequence ID" value="CAB4709779.1"/>
    <property type="molecule type" value="Genomic_DNA"/>
</dbReference>
<organism evidence="5">
    <name type="scientific">freshwater metagenome</name>
    <dbReference type="NCBI Taxonomy" id="449393"/>
    <lineage>
        <taxon>unclassified sequences</taxon>
        <taxon>metagenomes</taxon>
        <taxon>ecological metagenomes</taxon>
    </lineage>
</organism>
<dbReference type="AlphaFoldDB" id="A0A6J7AVM1"/>
<evidence type="ECO:0000259" key="1">
    <source>
        <dbReference type="SMART" id="SM00849"/>
    </source>
</evidence>
<dbReference type="EMBL" id="CAEZXD010000017">
    <property type="protein sequence ID" value="CAB4676636.1"/>
    <property type="molecule type" value="Genomic_DNA"/>
</dbReference>
<dbReference type="InterPro" id="IPR001279">
    <property type="entry name" value="Metallo-B-lactamas"/>
</dbReference>
<dbReference type="EMBL" id="CAFBPT010000010">
    <property type="protein sequence ID" value="CAB5032240.1"/>
    <property type="molecule type" value="Genomic_DNA"/>
</dbReference>
<evidence type="ECO:0000313" key="7">
    <source>
        <dbReference type="EMBL" id="CAB4966938.1"/>
    </source>
</evidence>
<dbReference type="SUPFAM" id="SSF56281">
    <property type="entry name" value="Metallo-hydrolase/oxidoreductase"/>
    <property type="match status" value="1"/>
</dbReference>
<dbReference type="EMBL" id="CAFAAZ010000012">
    <property type="protein sequence ID" value="CAB4825718.1"/>
    <property type="molecule type" value="Genomic_DNA"/>
</dbReference>
<evidence type="ECO:0000313" key="4">
    <source>
        <dbReference type="EMBL" id="CAB4825718.1"/>
    </source>
</evidence>
<evidence type="ECO:0000313" key="5">
    <source>
        <dbReference type="EMBL" id="CAB4837136.1"/>
    </source>
</evidence>
<evidence type="ECO:0000313" key="2">
    <source>
        <dbReference type="EMBL" id="CAB4676636.1"/>
    </source>
</evidence>
<dbReference type="Pfam" id="PF00753">
    <property type="entry name" value="Lactamase_B"/>
    <property type="match status" value="1"/>
</dbReference>
<reference evidence="5" key="1">
    <citation type="submission" date="2020-05" db="EMBL/GenBank/DDBJ databases">
        <authorList>
            <person name="Chiriac C."/>
            <person name="Salcher M."/>
            <person name="Ghai R."/>
            <person name="Kavagutti S V."/>
        </authorList>
    </citation>
    <scope>NUCLEOTIDE SEQUENCE</scope>
</reference>
<protein>
    <submittedName>
        <fullName evidence="5">Unannotated protein</fullName>
    </submittedName>
</protein>
<dbReference type="PANTHER" id="PTHR42951:SF17">
    <property type="entry name" value="METALLO-BETA-LACTAMASE DOMAIN-CONTAINING PROTEIN"/>
    <property type="match status" value="1"/>
</dbReference>
<dbReference type="SMART" id="SM00849">
    <property type="entry name" value="Lactamase_B"/>
    <property type="match status" value="1"/>
</dbReference>
<proteinExistence type="predicted"/>
<feature type="domain" description="Metallo-beta-lactamase" evidence="1">
    <location>
        <begin position="26"/>
        <end position="233"/>
    </location>
</feature>
<dbReference type="EMBL" id="CAFBNU010000012">
    <property type="protein sequence ID" value="CAB4966938.1"/>
    <property type="molecule type" value="Genomic_DNA"/>
</dbReference>
<dbReference type="InterPro" id="IPR036866">
    <property type="entry name" value="RibonucZ/Hydroxyglut_hydro"/>
</dbReference>
<gene>
    <name evidence="2" type="ORF">UFOPK2343_00769</name>
    <name evidence="3" type="ORF">UFOPK2652_00721</name>
    <name evidence="4" type="ORF">UFOPK3128_01132</name>
    <name evidence="5" type="ORF">UFOPK3227_00145</name>
    <name evidence="6" type="ORF">UFOPK3511_00945</name>
    <name evidence="7" type="ORF">UFOPK3880_01063</name>
    <name evidence="8" type="ORF">UFOPK4146_01125</name>
</gene>
<evidence type="ECO:0000313" key="6">
    <source>
        <dbReference type="EMBL" id="CAB4899321.1"/>
    </source>
</evidence>
<sequence>MTTLLGKIDEIVPNLFRLEQDDETRIISQYILLVGKKILVIDAGLPSSAEFALIPTLKKLADHGSEISLLITHPDADHFGGTAMLKEAFPDLTVIAHIEDCPPLGSLVSTIERRYEPFKLSDEIELSSQAHVRINSRMGSDFEVSKKLSSDLVFAESPFGVNILHIPGHSAGHLGVWIPDSKIFISGDGVMGLGIRNRDGSFLYPPQFISPTIYRSSIEKLQKLKIELLLCSHEQPLRGNSVDSFLEESLESIDDLSYRTEMAIGNESSTLLKICANVHASYDSFPKNREADFALSIQGILMVMESQGTLTVDSLSFPRSFRRK</sequence>
<accession>A0A6J7AVM1</accession>
<evidence type="ECO:0000313" key="8">
    <source>
        <dbReference type="EMBL" id="CAB5032240.1"/>
    </source>
</evidence>
<dbReference type="PANTHER" id="PTHR42951">
    <property type="entry name" value="METALLO-BETA-LACTAMASE DOMAIN-CONTAINING"/>
    <property type="match status" value="1"/>
</dbReference>
<dbReference type="EMBL" id="CAFAHD010000007">
    <property type="protein sequence ID" value="CAB4837136.1"/>
    <property type="molecule type" value="Genomic_DNA"/>
</dbReference>